<gene>
    <name evidence="1" type="ORF">DPMN_003862</name>
</gene>
<name>A0A9D4MP83_DREPO</name>
<keyword evidence="2" id="KW-1185">Reference proteome</keyword>
<comment type="caution">
    <text evidence="1">The sequence shown here is derived from an EMBL/GenBank/DDBJ whole genome shotgun (WGS) entry which is preliminary data.</text>
</comment>
<reference evidence="1" key="1">
    <citation type="journal article" date="2019" name="bioRxiv">
        <title>The Genome of the Zebra Mussel, Dreissena polymorpha: A Resource for Invasive Species Research.</title>
        <authorList>
            <person name="McCartney M.A."/>
            <person name="Auch B."/>
            <person name="Kono T."/>
            <person name="Mallez S."/>
            <person name="Zhang Y."/>
            <person name="Obille A."/>
            <person name="Becker A."/>
            <person name="Abrahante J.E."/>
            <person name="Garbe J."/>
            <person name="Badalamenti J.P."/>
            <person name="Herman A."/>
            <person name="Mangelson H."/>
            <person name="Liachko I."/>
            <person name="Sullivan S."/>
            <person name="Sone E.D."/>
            <person name="Koren S."/>
            <person name="Silverstein K.A.T."/>
            <person name="Beckman K.B."/>
            <person name="Gohl D.M."/>
        </authorList>
    </citation>
    <scope>NUCLEOTIDE SEQUENCE</scope>
    <source>
        <strain evidence="1">Duluth1</strain>
        <tissue evidence="1">Whole animal</tissue>
    </source>
</reference>
<sequence>MYNFIYQGTLLVCLNSSQYIVLILDTADLTLPVLDCRTSGHVSVCCCSCKLTSLPTDPIRHLLQNVILFSSVVRSYGDRCVGSSIGNWSMSQ</sequence>
<accession>A0A9D4MP83</accession>
<organism evidence="1 2">
    <name type="scientific">Dreissena polymorpha</name>
    <name type="common">Zebra mussel</name>
    <name type="synonym">Mytilus polymorpha</name>
    <dbReference type="NCBI Taxonomy" id="45954"/>
    <lineage>
        <taxon>Eukaryota</taxon>
        <taxon>Metazoa</taxon>
        <taxon>Spiralia</taxon>
        <taxon>Lophotrochozoa</taxon>
        <taxon>Mollusca</taxon>
        <taxon>Bivalvia</taxon>
        <taxon>Autobranchia</taxon>
        <taxon>Heteroconchia</taxon>
        <taxon>Euheterodonta</taxon>
        <taxon>Imparidentia</taxon>
        <taxon>Neoheterodontei</taxon>
        <taxon>Myida</taxon>
        <taxon>Dreissenoidea</taxon>
        <taxon>Dreissenidae</taxon>
        <taxon>Dreissena</taxon>
    </lineage>
</organism>
<protein>
    <submittedName>
        <fullName evidence="1">Uncharacterized protein</fullName>
    </submittedName>
</protein>
<dbReference type="Proteomes" id="UP000828390">
    <property type="component" value="Unassembled WGS sequence"/>
</dbReference>
<dbReference type="EMBL" id="JAIWYP010000001">
    <property type="protein sequence ID" value="KAH3879951.1"/>
    <property type="molecule type" value="Genomic_DNA"/>
</dbReference>
<reference evidence="1" key="2">
    <citation type="submission" date="2020-11" db="EMBL/GenBank/DDBJ databases">
        <authorList>
            <person name="McCartney M.A."/>
            <person name="Auch B."/>
            <person name="Kono T."/>
            <person name="Mallez S."/>
            <person name="Becker A."/>
            <person name="Gohl D.M."/>
            <person name="Silverstein K.A.T."/>
            <person name="Koren S."/>
            <person name="Bechman K.B."/>
            <person name="Herman A."/>
            <person name="Abrahante J.E."/>
            <person name="Garbe J."/>
        </authorList>
    </citation>
    <scope>NUCLEOTIDE SEQUENCE</scope>
    <source>
        <strain evidence="1">Duluth1</strain>
        <tissue evidence="1">Whole animal</tissue>
    </source>
</reference>
<evidence type="ECO:0000313" key="2">
    <source>
        <dbReference type="Proteomes" id="UP000828390"/>
    </source>
</evidence>
<evidence type="ECO:0000313" key="1">
    <source>
        <dbReference type="EMBL" id="KAH3879951.1"/>
    </source>
</evidence>
<proteinExistence type="predicted"/>
<dbReference type="AlphaFoldDB" id="A0A9D4MP83"/>